<sequence>MEGEVLCSVVLALVASPGQMFFLQGGVVTSALLRWWCALHFLVICAFFLGGARQHNG</sequence>
<dbReference type="Proteomes" id="UP001207468">
    <property type="component" value="Unassembled WGS sequence"/>
</dbReference>
<name>A0ACC0TYM5_9AGAM</name>
<evidence type="ECO:0000313" key="1">
    <source>
        <dbReference type="EMBL" id="KAI9453231.1"/>
    </source>
</evidence>
<protein>
    <submittedName>
        <fullName evidence="1">Uncharacterized protein</fullName>
    </submittedName>
</protein>
<reference evidence="1" key="1">
    <citation type="submission" date="2021-03" db="EMBL/GenBank/DDBJ databases">
        <title>Evolutionary priming and transition to the ectomycorrhizal habit in an iconic lineage of mushroom-forming fungi: is preadaptation a requirement?</title>
        <authorList>
            <consortium name="DOE Joint Genome Institute"/>
            <person name="Looney B.P."/>
            <person name="Miyauchi S."/>
            <person name="Morin E."/>
            <person name="Drula E."/>
            <person name="Courty P.E."/>
            <person name="Chicoki N."/>
            <person name="Fauchery L."/>
            <person name="Kohler A."/>
            <person name="Kuo A."/>
            <person name="LaButti K."/>
            <person name="Pangilinan J."/>
            <person name="Lipzen A."/>
            <person name="Riley R."/>
            <person name="Andreopoulos W."/>
            <person name="He G."/>
            <person name="Johnson J."/>
            <person name="Barry K.W."/>
            <person name="Grigoriev I.V."/>
            <person name="Nagy L."/>
            <person name="Hibbett D."/>
            <person name="Henrissat B."/>
            <person name="Matheny P.B."/>
            <person name="Labbe J."/>
            <person name="Martin A.F."/>
        </authorList>
    </citation>
    <scope>NUCLEOTIDE SEQUENCE</scope>
    <source>
        <strain evidence="1">BPL698</strain>
    </source>
</reference>
<gene>
    <name evidence="1" type="ORF">F5148DRAFT_1233791</name>
</gene>
<accession>A0ACC0TYM5</accession>
<evidence type="ECO:0000313" key="2">
    <source>
        <dbReference type="Proteomes" id="UP001207468"/>
    </source>
</evidence>
<dbReference type="EMBL" id="JAGFNK010000311">
    <property type="protein sequence ID" value="KAI9453231.1"/>
    <property type="molecule type" value="Genomic_DNA"/>
</dbReference>
<proteinExistence type="predicted"/>
<organism evidence="1 2">
    <name type="scientific">Russula earlei</name>
    <dbReference type="NCBI Taxonomy" id="71964"/>
    <lineage>
        <taxon>Eukaryota</taxon>
        <taxon>Fungi</taxon>
        <taxon>Dikarya</taxon>
        <taxon>Basidiomycota</taxon>
        <taxon>Agaricomycotina</taxon>
        <taxon>Agaricomycetes</taxon>
        <taxon>Russulales</taxon>
        <taxon>Russulaceae</taxon>
        <taxon>Russula</taxon>
    </lineage>
</organism>
<comment type="caution">
    <text evidence="1">The sequence shown here is derived from an EMBL/GenBank/DDBJ whole genome shotgun (WGS) entry which is preliminary data.</text>
</comment>
<keyword evidence="2" id="KW-1185">Reference proteome</keyword>